<reference evidence="3" key="1">
    <citation type="submission" date="2019-10" db="EMBL/GenBank/DDBJ databases">
        <title>Streptomyces sp. nov., a novel actinobacterium isolated from alkaline environment.</title>
        <authorList>
            <person name="Golinska P."/>
        </authorList>
    </citation>
    <scope>NUCLEOTIDE SEQUENCE [LARGE SCALE GENOMIC DNA]</scope>
    <source>
        <strain evidence="3">DSM 42108</strain>
    </source>
</reference>
<organism evidence="2 3">
    <name type="scientific">Streptomyces calidiresistens</name>
    <dbReference type="NCBI Taxonomy" id="1485586"/>
    <lineage>
        <taxon>Bacteria</taxon>
        <taxon>Bacillati</taxon>
        <taxon>Actinomycetota</taxon>
        <taxon>Actinomycetes</taxon>
        <taxon>Kitasatosporales</taxon>
        <taxon>Streptomycetaceae</taxon>
        <taxon>Streptomyces</taxon>
    </lineage>
</organism>
<dbReference type="Proteomes" id="UP000530234">
    <property type="component" value="Unassembled WGS sequence"/>
</dbReference>
<evidence type="ECO:0000313" key="2">
    <source>
        <dbReference type="EMBL" id="MBB0231985.1"/>
    </source>
</evidence>
<accession>A0A7W3T6S0</accession>
<feature type="compositionally biased region" description="Low complexity" evidence="1">
    <location>
        <begin position="118"/>
        <end position="144"/>
    </location>
</feature>
<evidence type="ECO:0000313" key="3">
    <source>
        <dbReference type="Proteomes" id="UP000530234"/>
    </source>
</evidence>
<dbReference type="AlphaFoldDB" id="A0A7W3T6S0"/>
<name>A0A7W3T6S0_9ACTN</name>
<proteinExistence type="predicted"/>
<protein>
    <submittedName>
        <fullName evidence="2">Uncharacterized protein</fullName>
    </submittedName>
</protein>
<sequence length="164" mass="18624">MDINALFTDRGLRAWCDDRRDQHLEDARQYGQLADILARRLRETSIEGDRLLSAWLRARQVVRHLRDMERVSRRAASDAEALHTSYRTRVLELPARREAAALAKDRRRDSRARRKALRASTARAAQQLGDGTATGYTMAAGAEGQQSLPKVADLFAKQRREGAR</sequence>
<dbReference type="EMBL" id="VKHS01000708">
    <property type="protein sequence ID" value="MBB0231985.1"/>
    <property type="molecule type" value="Genomic_DNA"/>
</dbReference>
<gene>
    <name evidence="2" type="ORF">FOE67_21410</name>
</gene>
<feature type="region of interest" description="Disordered" evidence="1">
    <location>
        <begin position="102"/>
        <end position="164"/>
    </location>
</feature>
<comment type="caution">
    <text evidence="2">The sequence shown here is derived from an EMBL/GenBank/DDBJ whole genome shotgun (WGS) entry which is preliminary data.</text>
</comment>
<evidence type="ECO:0000256" key="1">
    <source>
        <dbReference type="SAM" id="MobiDB-lite"/>
    </source>
</evidence>
<keyword evidence="3" id="KW-1185">Reference proteome</keyword>
<dbReference type="RefSeq" id="WP_182666537.1">
    <property type="nucleotide sequence ID" value="NZ_VKHS01000708.1"/>
</dbReference>